<evidence type="ECO:0000313" key="2">
    <source>
        <dbReference type="EMBL" id="KAK5695301.1"/>
    </source>
</evidence>
<evidence type="ECO:0000256" key="1">
    <source>
        <dbReference type="SAM" id="SignalP"/>
    </source>
</evidence>
<name>A0AAN7VNM7_9PEZI</name>
<comment type="caution">
    <text evidence="2">The sequence shown here is derived from an EMBL/GenBank/DDBJ whole genome shotgun (WGS) entry which is preliminary data.</text>
</comment>
<evidence type="ECO:0000313" key="3">
    <source>
        <dbReference type="Proteomes" id="UP001310594"/>
    </source>
</evidence>
<keyword evidence="1" id="KW-0732">Signal</keyword>
<proteinExistence type="predicted"/>
<sequence length="165" mass="17485">MLSFFTIAWLVLEASLALAAPTARATCPTTFPSTFKIKDNLGYFQASPPNIINVSNKAAASYFYINSTYHAGQPNTPILSYSANGVKYGAWIQDSAVGSILLRPTTVLGPTSDIPVIASLQANCAIYPSLWQAKANSILQVCSGQLFLATSQKTGCTVVTATLVT</sequence>
<reference evidence="2" key="1">
    <citation type="submission" date="2023-08" db="EMBL/GenBank/DDBJ databases">
        <title>Black Yeasts Isolated from many extreme environments.</title>
        <authorList>
            <person name="Coleine C."/>
            <person name="Stajich J.E."/>
            <person name="Selbmann L."/>
        </authorList>
    </citation>
    <scope>NUCLEOTIDE SEQUENCE</scope>
    <source>
        <strain evidence="2">CCFEE 5810</strain>
    </source>
</reference>
<feature type="chain" id="PRO_5042968466" evidence="1">
    <location>
        <begin position="20"/>
        <end position="165"/>
    </location>
</feature>
<protein>
    <submittedName>
        <fullName evidence="2">Uncharacterized protein</fullName>
    </submittedName>
</protein>
<feature type="signal peptide" evidence="1">
    <location>
        <begin position="1"/>
        <end position="19"/>
    </location>
</feature>
<gene>
    <name evidence="2" type="ORF">LTR97_008807</name>
</gene>
<dbReference type="EMBL" id="JAVRQU010000014">
    <property type="protein sequence ID" value="KAK5695301.1"/>
    <property type="molecule type" value="Genomic_DNA"/>
</dbReference>
<accession>A0AAN7VNM7</accession>
<dbReference type="Proteomes" id="UP001310594">
    <property type="component" value="Unassembled WGS sequence"/>
</dbReference>
<dbReference type="AlphaFoldDB" id="A0AAN7VNM7"/>
<organism evidence="2 3">
    <name type="scientific">Elasticomyces elasticus</name>
    <dbReference type="NCBI Taxonomy" id="574655"/>
    <lineage>
        <taxon>Eukaryota</taxon>
        <taxon>Fungi</taxon>
        <taxon>Dikarya</taxon>
        <taxon>Ascomycota</taxon>
        <taxon>Pezizomycotina</taxon>
        <taxon>Dothideomycetes</taxon>
        <taxon>Dothideomycetidae</taxon>
        <taxon>Mycosphaerellales</taxon>
        <taxon>Teratosphaeriaceae</taxon>
        <taxon>Elasticomyces</taxon>
    </lineage>
</organism>